<protein>
    <recommendedName>
        <fullName evidence="3">Lon N-terminal domain-containing protein</fullName>
    </recommendedName>
</protein>
<gene>
    <name evidence="1" type="ORF">PCOR1329_LOCUS63209</name>
</gene>
<feature type="non-terminal residue" evidence="1">
    <location>
        <position position="1"/>
    </location>
</feature>
<comment type="caution">
    <text evidence="1">The sequence shown here is derived from an EMBL/GenBank/DDBJ whole genome shotgun (WGS) entry which is preliminary data.</text>
</comment>
<dbReference type="EMBL" id="CAUYUJ010018015">
    <property type="protein sequence ID" value="CAK0879905.1"/>
    <property type="molecule type" value="Genomic_DNA"/>
</dbReference>
<accession>A0ABN9W1K6</accession>
<evidence type="ECO:0008006" key="3">
    <source>
        <dbReference type="Google" id="ProtNLM"/>
    </source>
</evidence>
<reference evidence="1" key="1">
    <citation type="submission" date="2023-10" db="EMBL/GenBank/DDBJ databases">
        <authorList>
            <person name="Chen Y."/>
            <person name="Shah S."/>
            <person name="Dougan E. K."/>
            <person name="Thang M."/>
            <person name="Chan C."/>
        </authorList>
    </citation>
    <scope>NUCLEOTIDE SEQUENCE [LARGE SCALE GENOMIC DNA]</scope>
</reference>
<keyword evidence="2" id="KW-1185">Reference proteome</keyword>
<sequence length="234" mass="25542">DPRASARPPPPSDEDMAALQRRINEARSRPRLPLLVVDAMVPGQRLRFSSGDASLENALQEGSGEAIILGAWKGAILRHGVVGSMQRTDGGQWELRGRRHVKVLPPIERTLDDINMARAEFIEDEVREADIQVARSLRPLVQEWRQLVEGTKFERFEGQILGVLDDMGPMPRDEDAGALALWVAGLINPLPGLGVAHEIRPAALSAEAVGERLTVVLEGIKGSIGHLSGKKPLF</sequence>
<evidence type="ECO:0000313" key="1">
    <source>
        <dbReference type="EMBL" id="CAK0879905.1"/>
    </source>
</evidence>
<dbReference type="Proteomes" id="UP001189429">
    <property type="component" value="Unassembled WGS sequence"/>
</dbReference>
<evidence type="ECO:0000313" key="2">
    <source>
        <dbReference type="Proteomes" id="UP001189429"/>
    </source>
</evidence>
<name>A0ABN9W1K6_9DINO</name>
<organism evidence="1 2">
    <name type="scientific">Prorocentrum cordatum</name>
    <dbReference type="NCBI Taxonomy" id="2364126"/>
    <lineage>
        <taxon>Eukaryota</taxon>
        <taxon>Sar</taxon>
        <taxon>Alveolata</taxon>
        <taxon>Dinophyceae</taxon>
        <taxon>Prorocentrales</taxon>
        <taxon>Prorocentraceae</taxon>
        <taxon>Prorocentrum</taxon>
    </lineage>
</organism>
<proteinExistence type="predicted"/>